<dbReference type="EMBL" id="BOMF01000058">
    <property type="protein sequence ID" value="GID45732.1"/>
    <property type="molecule type" value="Genomic_DNA"/>
</dbReference>
<comment type="caution">
    <text evidence="1">The sequence shown here is derived from an EMBL/GenBank/DDBJ whole genome shotgun (WGS) entry which is preliminary data.</text>
</comment>
<proteinExistence type="predicted"/>
<name>A0ABQ3WHL3_9ACTN</name>
<protein>
    <submittedName>
        <fullName evidence="1">Uncharacterized protein</fullName>
    </submittedName>
</protein>
<organism evidence="1">
    <name type="scientific">Actinoplanes campanulatus</name>
    <dbReference type="NCBI Taxonomy" id="113559"/>
    <lineage>
        <taxon>Bacteria</taxon>
        <taxon>Bacillati</taxon>
        <taxon>Actinomycetota</taxon>
        <taxon>Actinomycetes</taxon>
        <taxon>Micromonosporales</taxon>
        <taxon>Micromonosporaceae</taxon>
        <taxon>Actinoplanes</taxon>
    </lineage>
</organism>
<gene>
    <name evidence="1" type="ORF">Aca07nite_30070</name>
</gene>
<accession>A0ABQ3WHL3</accession>
<sequence>MLEELRSRVERCRAAAAESGLPVEIGPPLALPDAPPDAPPAAVAAYRLFEWAAGPLFRFDCPDELRSVEGWLARPDIEMLLPMPIDLGWEMWSWQSLTKGRLGIEGGESISLDPVKGDVYYVEDWAWFQRNIDWEAVEEVHHPIAPDAVTFFADWVFGPRYPELVSLVLGPGLLEHRIRKGRHKGELTDAWLRLLQRAELLQDRY</sequence>
<evidence type="ECO:0000313" key="1">
    <source>
        <dbReference type="EMBL" id="GID45732.1"/>
    </source>
</evidence>
<reference evidence="1" key="1">
    <citation type="submission" date="2021-01" db="EMBL/GenBank/DDBJ databases">
        <title>Whole genome shotgun sequence of Actinoplanes capillaceus NBRC 16408.</title>
        <authorList>
            <person name="Komaki H."/>
            <person name="Tamura T."/>
        </authorList>
    </citation>
    <scope>NUCLEOTIDE SEQUENCE [LARGE SCALE GENOMIC DNA]</scope>
    <source>
        <strain evidence="1">NBRC 16408</strain>
    </source>
</reference>
<dbReference type="RefSeq" id="WP_204296155.1">
    <property type="nucleotide sequence ID" value="NZ_BAAAGQ010000012.1"/>
</dbReference>